<reference evidence="1" key="2">
    <citation type="submission" date="2020-05" db="UniProtKB">
        <authorList>
            <consortium name="EnsemblMetazoa"/>
        </authorList>
    </citation>
    <scope>IDENTIFICATION</scope>
    <source>
        <strain evidence="1">IAEA</strain>
    </source>
</reference>
<evidence type="ECO:0000313" key="2">
    <source>
        <dbReference type="Proteomes" id="UP000091820"/>
    </source>
</evidence>
<keyword evidence="2" id="KW-1185">Reference proteome</keyword>
<evidence type="ECO:0000313" key="1">
    <source>
        <dbReference type="EnsemblMetazoa" id="GBRI007574-PA"/>
    </source>
</evidence>
<name>A0A1A9W630_9MUSC</name>
<dbReference type="Proteomes" id="UP000091820">
    <property type="component" value="Unassembled WGS sequence"/>
</dbReference>
<dbReference type="AlphaFoldDB" id="A0A1A9W630"/>
<accession>A0A1A9W630</accession>
<proteinExistence type="predicted"/>
<reference evidence="2" key="1">
    <citation type="submission" date="2014-03" db="EMBL/GenBank/DDBJ databases">
        <authorList>
            <person name="Aksoy S."/>
            <person name="Warren W."/>
            <person name="Wilson R.K."/>
        </authorList>
    </citation>
    <scope>NUCLEOTIDE SEQUENCE [LARGE SCALE GENOMIC DNA]</scope>
    <source>
        <strain evidence="2">IAEA</strain>
    </source>
</reference>
<sequence>MLILKLWYNGSDNVATINMTTNGNAFVTVTTTTGNNAKFLSPAAAFCTVDTTSIAFVTFNESMAPAVDQALPTVDEQS</sequence>
<organism evidence="1 2">
    <name type="scientific">Glossina brevipalpis</name>
    <dbReference type="NCBI Taxonomy" id="37001"/>
    <lineage>
        <taxon>Eukaryota</taxon>
        <taxon>Metazoa</taxon>
        <taxon>Ecdysozoa</taxon>
        <taxon>Arthropoda</taxon>
        <taxon>Hexapoda</taxon>
        <taxon>Insecta</taxon>
        <taxon>Pterygota</taxon>
        <taxon>Neoptera</taxon>
        <taxon>Endopterygota</taxon>
        <taxon>Diptera</taxon>
        <taxon>Brachycera</taxon>
        <taxon>Muscomorpha</taxon>
        <taxon>Hippoboscoidea</taxon>
        <taxon>Glossinidae</taxon>
        <taxon>Glossina</taxon>
    </lineage>
</organism>
<protein>
    <submittedName>
        <fullName evidence="1">Uncharacterized protein</fullName>
    </submittedName>
</protein>
<dbReference type="EnsemblMetazoa" id="GBRI007574-RA">
    <property type="protein sequence ID" value="GBRI007574-PA"/>
    <property type="gene ID" value="GBRI007574"/>
</dbReference>
<dbReference type="VEuPathDB" id="VectorBase:GBRI007574"/>